<gene>
    <name evidence="4" type="ORF">C1645_741451</name>
</gene>
<dbReference type="Proteomes" id="UP000265703">
    <property type="component" value="Unassembled WGS sequence"/>
</dbReference>
<dbReference type="OrthoDB" id="204638at2759"/>
<evidence type="ECO:0000256" key="1">
    <source>
        <dbReference type="ARBA" id="ARBA00022614"/>
    </source>
</evidence>
<reference evidence="4 5" key="1">
    <citation type="submission" date="2018-06" db="EMBL/GenBank/DDBJ databases">
        <title>Comparative genomics reveals the genomic features of Rhizophagus irregularis, R. cerebriforme, R. diaphanum and Gigaspora rosea, and their symbiotic lifestyle signature.</title>
        <authorList>
            <person name="Morin E."/>
            <person name="San Clemente H."/>
            <person name="Chen E.C.H."/>
            <person name="De La Providencia I."/>
            <person name="Hainaut M."/>
            <person name="Kuo A."/>
            <person name="Kohler A."/>
            <person name="Murat C."/>
            <person name="Tang N."/>
            <person name="Roy S."/>
            <person name="Loubradou J."/>
            <person name="Henrissat B."/>
            <person name="Grigoriev I.V."/>
            <person name="Corradi N."/>
            <person name="Roux C."/>
            <person name="Martin F.M."/>
        </authorList>
    </citation>
    <scope>NUCLEOTIDE SEQUENCE [LARGE SCALE GENOMIC DNA]</scope>
    <source>
        <strain evidence="4 5">DAOM 227022</strain>
    </source>
</reference>
<keyword evidence="3" id="KW-0472">Membrane</keyword>
<comment type="caution">
    <text evidence="4">The sequence shown here is derived from an EMBL/GenBank/DDBJ whole genome shotgun (WGS) entry which is preliminary data.</text>
</comment>
<dbReference type="AlphaFoldDB" id="A0A397SNT9"/>
<dbReference type="STRING" id="658196.A0A397SNT9"/>
<evidence type="ECO:0000313" key="4">
    <source>
        <dbReference type="EMBL" id="RIA85607.1"/>
    </source>
</evidence>
<evidence type="ECO:0000256" key="2">
    <source>
        <dbReference type="ARBA" id="ARBA00022737"/>
    </source>
</evidence>
<dbReference type="Gene3D" id="3.80.10.10">
    <property type="entry name" value="Ribonuclease Inhibitor"/>
    <property type="match status" value="1"/>
</dbReference>
<keyword evidence="3" id="KW-1133">Transmembrane helix</keyword>
<accession>A0A397SNT9</accession>
<proteinExistence type="predicted"/>
<dbReference type="InterPro" id="IPR032675">
    <property type="entry name" value="LRR_dom_sf"/>
</dbReference>
<sequence>MVNAQIWLDANYPKEARASITELDISNKNLEGSLDFEGFTNVRKLDFSFNKITQPYFSSYMSYLEELNVSYNQLSGQYVMANIPAFLKKFDFSHNNISSYTINFPSLTHLNASNNVINSLDLHIVNNLVELDCSNNPLSNLTLNYSPDLISFNCLGVKLTTTTTITSPSNLTVTVTPTLSNSSLVTGLSITTGIFGLYFLGTMVIAGIWFWKRSRDSKAIPTPGYQMDK</sequence>
<dbReference type="PANTHER" id="PTHR46652:SF3">
    <property type="entry name" value="LEUCINE-RICH REPEAT-CONTAINING PROTEIN 9"/>
    <property type="match status" value="1"/>
</dbReference>
<feature type="transmembrane region" description="Helical" evidence="3">
    <location>
        <begin position="184"/>
        <end position="211"/>
    </location>
</feature>
<keyword evidence="5" id="KW-1185">Reference proteome</keyword>
<keyword evidence="3" id="KW-0812">Transmembrane</keyword>
<dbReference type="EMBL" id="QKYT01000415">
    <property type="protein sequence ID" value="RIA85607.1"/>
    <property type="molecule type" value="Genomic_DNA"/>
</dbReference>
<keyword evidence="2" id="KW-0677">Repeat</keyword>
<dbReference type="Pfam" id="PF13516">
    <property type="entry name" value="LRR_6"/>
    <property type="match status" value="1"/>
</dbReference>
<keyword evidence="1" id="KW-0433">Leucine-rich repeat</keyword>
<dbReference type="PANTHER" id="PTHR46652">
    <property type="entry name" value="LEUCINE-RICH REPEAT AND IQ DOMAIN-CONTAINING PROTEIN 1-RELATED"/>
    <property type="match status" value="1"/>
</dbReference>
<dbReference type="SUPFAM" id="SSF52058">
    <property type="entry name" value="L domain-like"/>
    <property type="match status" value="1"/>
</dbReference>
<evidence type="ECO:0000256" key="3">
    <source>
        <dbReference type="SAM" id="Phobius"/>
    </source>
</evidence>
<name>A0A397SNT9_9GLOM</name>
<protein>
    <submittedName>
        <fullName evidence="4">Uncharacterized protein</fullName>
    </submittedName>
</protein>
<dbReference type="InterPro" id="IPR050836">
    <property type="entry name" value="SDS22/Internalin_LRR"/>
</dbReference>
<evidence type="ECO:0000313" key="5">
    <source>
        <dbReference type="Proteomes" id="UP000265703"/>
    </source>
</evidence>
<dbReference type="InterPro" id="IPR001611">
    <property type="entry name" value="Leu-rich_rpt"/>
</dbReference>
<organism evidence="4 5">
    <name type="scientific">Glomus cerebriforme</name>
    <dbReference type="NCBI Taxonomy" id="658196"/>
    <lineage>
        <taxon>Eukaryota</taxon>
        <taxon>Fungi</taxon>
        <taxon>Fungi incertae sedis</taxon>
        <taxon>Mucoromycota</taxon>
        <taxon>Glomeromycotina</taxon>
        <taxon>Glomeromycetes</taxon>
        <taxon>Glomerales</taxon>
        <taxon>Glomeraceae</taxon>
        <taxon>Glomus</taxon>
    </lineage>
</organism>